<feature type="domain" description="CCHC-type" evidence="3">
    <location>
        <begin position="61"/>
        <end position="76"/>
    </location>
</feature>
<dbReference type="OrthoDB" id="3341596at2759"/>
<dbReference type="GO" id="GO:0003676">
    <property type="term" value="F:nucleic acid binding"/>
    <property type="evidence" value="ECO:0007669"/>
    <property type="project" value="InterPro"/>
</dbReference>
<gene>
    <name evidence="4" type="ORF">E2562_029702</name>
</gene>
<evidence type="ECO:0000313" key="5">
    <source>
        <dbReference type="Proteomes" id="UP000479710"/>
    </source>
</evidence>
<dbReference type="EMBL" id="SPHZ02000011">
    <property type="protein sequence ID" value="KAF0893816.1"/>
    <property type="molecule type" value="Genomic_DNA"/>
</dbReference>
<organism evidence="4 5">
    <name type="scientific">Oryza meyeriana var. granulata</name>
    <dbReference type="NCBI Taxonomy" id="110450"/>
    <lineage>
        <taxon>Eukaryota</taxon>
        <taxon>Viridiplantae</taxon>
        <taxon>Streptophyta</taxon>
        <taxon>Embryophyta</taxon>
        <taxon>Tracheophyta</taxon>
        <taxon>Spermatophyta</taxon>
        <taxon>Magnoliopsida</taxon>
        <taxon>Liliopsida</taxon>
        <taxon>Poales</taxon>
        <taxon>Poaceae</taxon>
        <taxon>BOP clade</taxon>
        <taxon>Oryzoideae</taxon>
        <taxon>Oryzeae</taxon>
        <taxon>Oryzinae</taxon>
        <taxon>Oryza</taxon>
        <taxon>Oryza meyeriana</taxon>
    </lineage>
</organism>
<name>A0A6G1C121_9ORYZ</name>
<dbReference type="GO" id="GO:0008270">
    <property type="term" value="F:zinc ion binding"/>
    <property type="evidence" value="ECO:0007669"/>
    <property type="project" value="UniProtKB-KW"/>
</dbReference>
<dbReference type="Proteomes" id="UP000479710">
    <property type="component" value="Unassembled WGS sequence"/>
</dbReference>
<comment type="caution">
    <text evidence="4">The sequence shown here is derived from an EMBL/GenBank/DDBJ whole genome shotgun (WGS) entry which is preliminary data.</text>
</comment>
<evidence type="ECO:0000256" key="1">
    <source>
        <dbReference type="PROSITE-ProRule" id="PRU00047"/>
    </source>
</evidence>
<keyword evidence="5" id="KW-1185">Reference proteome</keyword>
<evidence type="ECO:0000256" key="2">
    <source>
        <dbReference type="SAM" id="MobiDB-lite"/>
    </source>
</evidence>
<dbReference type="Gene3D" id="4.10.60.10">
    <property type="entry name" value="Zinc finger, CCHC-type"/>
    <property type="match status" value="1"/>
</dbReference>
<dbReference type="InterPro" id="IPR036875">
    <property type="entry name" value="Znf_CCHC_sf"/>
</dbReference>
<reference evidence="4 5" key="1">
    <citation type="submission" date="2019-11" db="EMBL/GenBank/DDBJ databases">
        <title>Whole genome sequence of Oryza granulata.</title>
        <authorList>
            <person name="Li W."/>
        </authorList>
    </citation>
    <scope>NUCLEOTIDE SEQUENCE [LARGE SCALE GENOMIC DNA]</scope>
    <source>
        <strain evidence="5">cv. Menghai</strain>
        <tissue evidence="4">Leaf</tissue>
    </source>
</reference>
<dbReference type="InterPro" id="IPR001878">
    <property type="entry name" value="Znf_CCHC"/>
</dbReference>
<proteinExistence type="predicted"/>
<feature type="region of interest" description="Disordered" evidence="2">
    <location>
        <begin position="88"/>
        <end position="114"/>
    </location>
</feature>
<sequence length="169" mass="18613">MEDSRVVKKILRVVPKKLKQVAVAIEMLMDLNTMPVEELVGRLRIAEEPRDVDEETGGAGRRCYNCGVRGHLARDCLQPRKEKALLADADDEPTLLSRDDEVEEGGGGGDEKFAGGFCPNTDELEILLESFFVQIDGTLNKLSTVSSSLLTKFLSIADEDETISESISR</sequence>
<dbReference type="SMART" id="SM00343">
    <property type="entry name" value="ZnF_C2HC"/>
    <property type="match status" value="1"/>
</dbReference>
<dbReference type="PROSITE" id="PS50158">
    <property type="entry name" value="ZF_CCHC"/>
    <property type="match status" value="1"/>
</dbReference>
<keyword evidence="1" id="KW-0862">Zinc</keyword>
<keyword evidence="1" id="KW-0479">Metal-binding</keyword>
<dbReference type="Pfam" id="PF00098">
    <property type="entry name" value="zf-CCHC"/>
    <property type="match status" value="1"/>
</dbReference>
<evidence type="ECO:0000313" key="4">
    <source>
        <dbReference type="EMBL" id="KAF0893816.1"/>
    </source>
</evidence>
<keyword evidence="1" id="KW-0863">Zinc-finger</keyword>
<dbReference type="AlphaFoldDB" id="A0A6G1C121"/>
<accession>A0A6G1C121</accession>
<protein>
    <recommendedName>
        <fullName evidence="3">CCHC-type domain-containing protein</fullName>
    </recommendedName>
</protein>
<dbReference type="SUPFAM" id="SSF57756">
    <property type="entry name" value="Retrovirus zinc finger-like domains"/>
    <property type="match status" value="1"/>
</dbReference>
<evidence type="ECO:0000259" key="3">
    <source>
        <dbReference type="PROSITE" id="PS50158"/>
    </source>
</evidence>